<evidence type="ECO:0000313" key="3">
    <source>
        <dbReference type="Proteomes" id="UP001209540"/>
    </source>
</evidence>
<feature type="region of interest" description="Disordered" evidence="1">
    <location>
        <begin position="102"/>
        <end position="190"/>
    </location>
</feature>
<dbReference type="AlphaFoldDB" id="A0AAD5P8R4"/>
<evidence type="ECO:0000256" key="1">
    <source>
        <dbReference type="SAM" id="MobiDB-lite"/>
    </source>
</evidence>
<protein>
    <submittedName>
        <fullName evidence="2">Uncharacterized protein</fullName>
    </submittedName>
</protein>
<dbReference type="EMBL" id="JAIXMP010000042">
    <property type="protein sequence ID" value="KAI9247447.1"/>
    <property type="molecule type" value="Genomic_DNA"/>
</dbReference>
<accession>A0AAD5P8R4</accession>
<organism evidence="2 3">
    <name type="scientific">Phascolomyces articulosus</name>
    <dbReference type="NCBI Taxonomy" id="60185"/>
    <lineage>
        <taxon>Eukaryota</taxon>
        <taxon>Fungi</taxon>
        <taxon>Fungi incertae sedis</taxon>
        <taxon>Mucoromycota</taxon>
        <taxon>Mucoromycotina</taxon>
        <taxon>Mucoromycetes</taxon>
        <taxon>Mucorales</taxon>
        <taxon>Lichtheimiaceae</taxon>
        <taxon>Phascolomyces</taxon>
    </lineage>
</organism>
<feature type="compositionally biased region" description="Low complexity" evidence="1">
    <location>
        <begin position="173"/>
        <end position="190"/>
    </location>
</feature>
<reference evidence="2" key="2">
    <citation type="submission" date="2023-02" db="EMBL/GenBank/DDBJ databases">
        <authorList>
            <consortium name="DOE Joint Genome Institute"/>
            <person name="Mondo S.J."/>
            <person name="Chang Y."/>
            <person name="Wang Y."/>
            <person name="Ahrendt S."/>
            <person name="Andreopoulos W."/>
            <person name="Barry K."/>
            <person name="Beard J."/>
            <person name="Benny G.L."/>
            <person name="Blankenship S."/>
            <person name="Bonito G."/>
            <person name="Cuomo C."/>
            <person name="Desiro A."/>
            <person name="Gervers K.A."/>
            <person name="Hundley H."/>
            <person name="Kuo A."/>
            <person name="LaButti K."/>
            <person name="Lang B.F."/>
            <person name="Lipzen A."/>
            <person name="O'Donnell K."/>
            <person name="Pangilinan J."/>
            <person name="Reynolds N."/>
            <person name="Sandor L."/>
            <person name="Smith M.W."/>
            <person name="Tsang A."/>
            <person name="Grigoriev I.V."/>
            <person name="Stajich J.E."/>
            <person name="Spatafora J.W."/>
        </authorList>
    </citation>
    <scope>NUCLEOTIDE SEQUENCE</scope>
    <source>
        <strain evidence="2">RSA 2281</strain>
    </source>
</reference>
<comment type="caution">
    <text evidence="2">The sequence shown here is derived from an EMBL/GenBank/DDBJ whole genome shotgun (WGS) entry which is preliminary data.</text>
</comment>
<evidence type="ECO:0000313" key="2">
    <source>
        <dbReference type="EMBL" id="KAI9247447.1"/>
    </source>
</evidence>
<reference evidence="2" key="1">
    <citation type="journal article" date="2022" name="IScience">
        <title>Evolution of zygomycete secretomes and the origins of terrestrial fungal ecologies.</title>
        <authorList>
            <person name="Chang Y."/>
            <person name="Wang Y."/>
            <person name="Mondo S."/>
            <person name="Ahrendt S."/>
            <person name="Andreopoulos W."/>
            <person name="Barry K."/>
            <person name="Beard J."/>
            <person name="Benny G.L."/>
            <person name="Blankenship S."/>
            <person name="Bonito G."/>
            <person name="Cuomo C."/>
            <person name="Desiro A."/>
            <person name="Gervers K.A."/>
            <person name="Hundley H."/>
            <person name="Kuo A."/>
            <person name="LaButti K."/>
            <person name="Lang B.F."/>
            <person name="Lipzen A."/>
            <person name="O'Donnell K."/>
            <person name="Pangilinan J."/>
            <person name="Reynolds N."/>
            <person name="Sandor L."/>
            <person name="Smith M.E."/>
            <person name="Tsang A."/>
            <person name="Grigoriev I.V."/>
            <person name="Stajich J.E."/>
            <person name="Spatafora J.W."/>
        </authorList>
    </citation>
    <scope>NUCLEOTIDE SEQUENCE</scope>
    <source>
        <strain evidence="2">RSA 2281</strain>
    </source>
</reference>
<feature type="region of interest" description="Disordered" evidence="1">
    <location>
        <begin position="1"/>
        <end position="23"/>
    </location>
</feature>
<dbReference type="Proteomes" id="UP001209540">
    <property type="component" value="Unassembled WGS sequence"/>
</dbReference>
<keyword evidence="3" id="KW-1185">Reference proteome</keyword>
<sequence length="334" mass="38493">MTTTQSLHPKFPTKTTMERPRHIKKSFTLLSTLDEDMEDVKQQHQKRLQLQQQQQRWSRKDMTSPPLLTPESNRDEDPFAGMTTGVNYQQEIERLKSIVPKVDSKKSNRRPRSIGSTTTTPIVPMGKMKPIILPSTTTLGRRTSPPVISTSSRLSTTSTETTPSSSPYYDGNSRVTSPSLSTPRSLSPMPSDYTSMTIPPVPEEDEQQCIYIKEELQEDEQQQHSVITEEEKTRFLQFMRHWTGGWKGWEHTNNIHQSNDDGHFSGMESVRNGGSLWAEQLPWTKHPRHHRRCSWQEGTFHSLHDRRPLNMTLTDRKFDISMRSEPCTPLLAPR</sequence>
<feature type="region of interest" description="Disordered" evidence="1">
    <location>
        <begin position="38"/>
        <end position="80"/>
    </location>
</feature>
<name>A0AAD5P8R4_9FUNG</name>
<proteinExistence type="predicted"/>
<feature type="compositionally biased region" description="Low complexity" evidence="1">
    <location>
        <begin position="149"/>
        <end position="166"/>
    </location>
</feature>
<gene>
    <name evidence="2" type="ORF">BDA99DRAFT_525936</name>
</gene>